<evidence type="ECO:0000256" key="1">
    <source>
        <dbReference type="SAM" id="MobiDB-lite"/>
    </source>
</evidence>
<name>A0ABU6RTR7_9FABA</name>
<reference evidence="2 3" key="1">
    <citation type="journal article" date="2023" name="Plants (Basel)">
        <title>Bridging the Gap: Combining Genomics and Transcriptomics Approaches to Understand Stylosanthes scabra, an Orphan Legume from the Brazilian Caatinga.</title>
        <authorList>
            <person name="Ferreira-Neto J.R.C."/>
            <person name="da Silva M.D."/>
            <person name="Binneck E."/>
            <person name="de Melo N.F."/>
            <person name="da Silva R.H."/>
            <person name="de Melo A.L.T.M."/>
            <person name="Pandolfi V."/>
            <person name="Bustamante F.O."/>
            <person name="Brasileiro-Vidal A.C."/>
            <person name="Benko-Iseppon A.M."/>
        </authorList>
    </citation>
    <scope>NUCLEOTIDE SEQUENCE [LARGE SCALE GENOMIC DNA]</scope>
    <source>
        <tissue evidence="2">Leaves</tissue>
    </source>
</reference>
<proteinExistence type="predicted"/>
<sequence>MEGTNPVPDVLCIHNNVEPRFQQNSSKSRITGKNSPWSNWASKRQGLGPEMQNSNSGPHLKSLCSIKLHTQFMGVAYAIYGSCVCNSIQRALWKLAEEEVAYAIYKIAYTT</sequence>
<feature type="region of interest" description="Disordered" evidence="1">
    <location>
        <begin position="23"/>
        <end position="55"/>
    </location>
</feature>
<comment type="caution">
    <text evidence="2">The sequence shown here is derived from an EMBL/GenBank/DDBJ whole genome shotgun (WGS) entry which is preliminary data.</text>
</comment>
<dbReference type="Proteomes" id="UP001341840">
    <property type="component" value="Unassembled WGS sequence"/>
</dbReference>
<evidence type="ECO:0000313" key="2">
    <source>
        <dbReference type="EMBL" id="MED6127201.1"/>
    </source>
</evidence>
<protein>
    <submittedName>
        <fullName evidence="2">Uncharacterized protein</fullName>
    </submittedName>
</protein>
<organism evidence="2 3">
    <name type="scientific">Stylosanthes scabra</name>
    <dbReference type="NCBI Taxonomy" id="79078"/>
    <lineage>
        <taxon>Eukaryota</taxon>
        <taxon>Viridiplantae</taxon>
        <taxon>Streptophyta</taxon>
        <taxon>Embryophyta</taxon>
        <taxon>Tracheophyta</taxon>
        <taxon>Spermatophyta</taxon>
        <taxon>Magnoliopsida</taxon>
        <taxon>eudicotyledons</taxon>
        <taxon>Gunneridae</taxon>
        <taxon>Pentapetalae</taxon>
        <taxon>rosids</taxon>
        <taxon>fabids</taxon>
        <taxon>Fabales</taxon>
        <taxon>Fabaceae</taxon>
        <taxon>Papilionoideae</taxon>
        <taxon>50 kb inversion clade</taxon>
        <taxon>dalbergioids sensu lato</taxon>
        <taxon>Dalbergieae</taxon>
        <taxon>Pterocarpus clade</taxon>
        <taxon>Stylosanthes</taxon>
    </lineage>
</organism>
<gene>
    <name evidence="2" type="ORF">PIB30_085815</name>
</gene>
<accession>A0ABU6RTR7</accession>
<evidence type="ECO:0000313" key="3">
    <source>
        <dbReference type="Proteomes" id="UP001341840"/>
    </source>
</evidence>
<dbReference type="EMBL" id="JASCZI010031653">
    <property type="protein sequence ID" value="MED6127201.1"/>
    <property type="molecule type" value="Genomic_DNA"/>
</dbReference>
<keyword evidence="3" id="KW-1185">Reference proteome</keyword>
<feature type="compositionally biased region" description="Polar residues" evidence="1">
    <location>
        <begin position="23"/>
        <end position="42"/>
    </location>
</feature>